<comment type="caution">
    <text evidence="1">The sequence shown here is derived from an EMBL/GenBank/DDBJ whole genome shotgun (WGS) entry which is preliminary data.</text>
</comment>
<dbReference type="EMBL" id="RJNT01000002">
    <property type="protein sequence ID" value="RSI87111.1"/>
    <property type="molecule type" value="Genomic_DNA"/>
</dbReference>
<organism evidence="1 2">
    <name type="scientific">Streptococcus mitis</name>
    <dbReference type="NCBI Taxonomy" id="28037"/>
    <lineage>
        <taxon>Bacteria</taxon>
        <taxon>Bacillati</taxon>
        <taxon>Bacillota</taxon>
        <taxon>Bacilli</taxon>
        <taxon>Lactobacillales</taxon>
        <taxon>Streptococcaceae</taxon>
        <taxon>Streptococcus</taxon>
        <taxon>Streptococcus mitis group</taxon>
    </lineage>
</organism>
<dbReference type="RefSeq" id="WP_125443118.1">
    <property type="nucleotide sequence ID" value="NZ_RJNT01000002.1"/>
</dbReference>
<gene>
    <name evidence="1" type="ORF">D8853_03140</name>
</gene>
<accession>A0A3R9IR53</accession>
<proteinExistence type="predicted"/>
<name>A0A3R9IR53_STRMT</name>
<reference evidence="1 2" key="1">
    <citation type="submission" date="2018-11" db="EMBL/GenBank/DDBJ databases">
        <title>Species Designations Belie Phenotypic and Genotypic Heterogeneity in Oral Streptococci.</title>
        <authorList>
            <person name="Velsko I."/>
        </authorList>
    </citation>
    <scope>NUCLEOTIDE SEQUENCE [LARGE SCALE GENOMIC DNA]</scope>
    <source>
        <strain evidence="1 2">KLC12</strain>
    </source>
</reference>
<evidence type="ECO:0000313" key="2">
    <source>
        <dbReference type="Proteomes" id="UP000267691"/>
    </source>
</evidence>
<protein>
    <submittedName>
        <fullName evidence="1">Uncharacterized protein</fullName>
    </submittedName>
</protein>
<dbReference type="Proteomes" id="UP000267691">
    <property type="component" value="Unassembled WGS sequence"/>
</dbReference>
<dbReference type="AlphaFoldDB" id="A0A3R9IR53"/>
<evidence type="ECO:0000313" key="1">
    <source>
        <dbReference type="EMBL" id="RSI87111.1"/>
    </source>
</evidence>
<sequence length="133" mass="15868">MTREGIYVGGKEVVGRYIGDKLIWKKYRFRIVNTLSLTILNINYQSATLDFYTRFSYRYVGLNSGYYYLRIEEKFVKVYAYNLSTPNPSFVFLLDQNEDAGVDEASKRQALSDLTRNWFRDDYKDIVLYDRMR</sequence>